<evidence type="ECO:0000313" key="3">
    <source>
        <dbReference type="Proteomes" id="UP000617340"/>
    </source>
</evidence>
<dbReference type="InterPro" id="IPR031578">
    <property type="entry name" value="TipE"/>
</dbReference>
<dbReference type="Proteomes" id="UP000617340">
    <property type="component" value="Unassembled WGS sequence"/>
</dbReference>
<dbReference type="EMBL" id="JACSDZ010000005">
    <property type="protein sequence ID" value="KAF7403344.1"/>
    <property type="molecule type" value="Genomic_DNA"/>
</dbReference>
<feature type="compositionally biased region" description="Acidic residues" evidence="1">
    <location>
        <begin position="31"/>
        <end position="41"/>
    </location>
</feature>
<proteinExistence type="predicted"/>
<accession>A0A834KAA2</accession>
<reference evidence="2" key="1">
    <citation type="journal article" date="2020" name="G3 (Bethesda)">
        <title>High-Quality Assemblies for Three Invasive Social Wasps from the &lt;i&gt;Vespula&lt;/i&gt; Genus.</title>
        <authorList>
            <person name="Harrop T.W.R."/>
            <person name="Guhlin J."/>
            <person name="McLaughlin G.M."/>
            <person name="Permina E."/>
            <person name="Stockwell P."/>
            <person name="Gilligan J."/>
            <person name="Le Lec M.F."/>
            <person name="Gruber M.A.M."/>
            <person name="Quinn O."/>
            <person name="Lovegrove M."/>
            <person name="Duncan E.J."/>
            <person name="Remnant E.J."/>
            <person name="Van Eeckhoven J."/>
            <person name="Graham B."/>
            <person name="Knapp R.A."/>
            <person name="Langford K.W."/>
            <person name="Kronenberg Z."/>
            <person name="Press M.O."/>
            <person name="Eacker S.M."/>
            <person name="Wilson-Rankin E.E."/>
            <person name="Purcell J."/>
            <person name="Lester P.J."/>
            <person name="Dearden P.K."/>
        </authorList>
    </citation>
    <scope>NUCLEOTIDE SEQUENCE</scope>
    <source>
        <strain evidence="2">Linc-1</strain>
    </source>
</reference>
<keyword evidence="3" id="KW-1185">Reference proteome</keyword>
<name>A0A834KAA2_VESGE</name>
<evidence type="ECO:0000313" key="2">
    <source>
        <dbReference type="EMBL" id="KAF7403344.1"/>
    </source>
</evidence>
<feature type="region of interest" description="Disordered" evidence="1">
    <location>
        <begin position="31"/>
        <end position="59"/>
    </location>
</feature>
<protein>
    <submittedName>
        <fullName evidence="2">Uncharacterized protein</fullName>
    </submittedName>
</protein>
<dbReference type="AlphaFoldDB" id="A0A834KAA2"/>
<organism evidence="2 3">
    <name type="scientific">Vespula germanica</name>
    <name type="common">German yellow jacket</name>
    <name type="synonym">Paravespula germanica</name>
    <dbReference type="NCBI Taxonomy" id="30212"/>
    <lineage>
        <taxon>Eukaryota</taxon>
        <taxon>Metazoa</taxon>
        <taxon>Ecdysozoa</taxon>
        <taxon>Arthropoda</taxon>
        <taxon>Hexapoda</taxon>
        <taxon>Insecta</taxon>
        <taxon>Pterygota</taxon>
        <taxon>Neoptera</taxon>
        <taxon>Endopterygota</taxon>
        <taxon>Hymenoptera</taxon>
        <taxon>Apocrita</taxon>
        <taxon>Aculeata</taxon>
        <taxon>Vespoidea</taxon>
        <taxon>Vespidae</taxon>
        <taxon>Vespinae</taxon>
        <taxon>Vespula</taxon>
    </lineage>
</organism>
<evidence type="ECO:0000256" key="1">
    <source>
        <dbReference type="SAM" id="MobiDB-lite"/>
    </source>
</evidence>
<dbReference type="Pfam" id="PF16972">
    <property type="entry name" value="TipE"/>
    <property type="match status" value="2"/>
</dbReference>
<sequence length="127" mass="13515">MAIPIPSFIISVIYLTIAYFKIYNEDEEALVGGEEGEEGAEGDGSNGTPLPPTSGALTPGSEAFREDLASFGHQLKVAMADDISRESLDGIPNSLSVQGQETTVVYRSSWSIVRRSHGLVIPTNDTG</sequence>
<gene>
    <name evidence="2" type="ORF">HZH68_006138</name>
</gene>
<comment type="caution">
    <text evidence="2">The sequence shown here is derived from an EMBL/GenBank/DDBJ whole genome shotgun (WGS) entry which is preliminary data.</text>
</comment>